<dbReference type="Proteomes" id="UP001314263">
    <property type="component" value="Unassembled WGS sequence"/>
</dbReference>
<dbReference type="SMART" id="SM00292">
    <property type="entry name" value="BRCT"/>
    <property type="match status" value="3"/>
</dbReference>
<dbReference type="AlphaFoldDB" id="A0AAV1ILF2"/>
<name>A0AAV1ILF2_9CHLO</name>
<dbReference type="CDD" id="cd17731">
    <property type="entry name" value="BRCT_TopBP1_rpt2_like"/>
    <property type="match status" value="2"/>
</dbReference>
<reference evidence="4 5" key="1">
    <citation type="submission" date="2023-10" db="EMBL/GenBank/DDBJ databases">
        <authorList>
            <person name="Maclean D."/>
            <person name="Macfadyen A."/>
        </authorList>
    </citation>
    <scope>NUCLEOTIDE SEQUENCE [LARGE SCALE GENOMIC DNA]</scope>
</reference>
<feature type="region of interest" description="Disordered" evidence="2">
    <location>
        <begin position="366"/>
        <end position="395"/>
    </location>
</feature>
<dbReference type="Pfam" id="PF12738">
    <property type="entry name" value="PTCB-BRCT"/>
    <property type="match status" value="2"/>
</dbReference>
<feature type="region of interest" description="Disordered" evidence="2">
    <location>
        <begin position="223"/>
        <end position="254"/>
    </location>
</feature>
<sequence length="880" mass="93576">MKPFEGSIMSTSGGNASDKKRLAELITQGGGVYSKDLTRSCTHLLIRAVPKEGAKMSDKEKAAREWANVRILYEAWVADAMTAAGGVAADAYVVPDTRAPRRPASAAAVPQAEGVASGLPQPAPHPPAGQEAALPRARPGSAQQQSAQERAPAQRPGSAAHSARHQPARAHTLEGSTAVHRAQGGNLVARAEALPHEIRSQETAGSGGPSLCKTATSGLPVAKAEQSDGFLSSGRSPQAPRHAPLPSTSGRDWQQPLAECEPYLDGLRVYVACAAPSEYMELVSICREGGACRYPALDPLLTHIVMGSDRLANEVAAVKQHQQRHSALVRVVDAQWLRPCSTSCSRVDEDAYVLGLAALMPSTHVHGREVGPEQGNRGSSRSAWDGEATRHGSSVSEGQSRAFLDCWFTLAALEKDPGEQKRIYNIIRKAGGRVFDSGRLSLVTNLAGAYAVCPLGFPPPARKEAMCHPDFKRVPEANHVTAYWVELSEEAGRPVRELGHKRVTCAPLPHALPLPGMARVRITTSNMDEEEKAIIKELVKQLGGCYTAKMSRTNTHLIVDRALGQKWENAEAYGVLAVRTEWLVDTAVAGRLLPEQEYMPNAPLAGEQAHAAVTQFPFEQTGRPGDAAAPAASRQDVRQGNEENNPLKALLAEGDKQRDQDAHPSSSAIRSRQRSKLQEMKASLSNQDITASKEPGAKEREHSEVWEAATRLGNFLEAVAPPVLHGSQLDVNEAFQRPGSAGGGRAGRQLSNLGQATAGEAASGHSCDSAVRSPTHKRTRTGSVSGTNSAGSSGRKSERPAAQGEGDSAAQLQCSQQVGYGKRPGPGVSTRRRATDNARSNLASDSNAAKQRLKQAMTSSTRRDGASGDDALKLVLGFAE</sequence>
<evidence type="ECO:0000313" key="5">
    <source>
        <dbReference type="Proteomes" id="UP001314263"/>
    </source>
</evidence>
<dbReference type="PROSITE" id="PS50172">
    <property type="entry name" value="BRCT"/>
    <property type="match status" value="3"/>
</dbReference>
<gene>
    <name evidence="4" type="ORF">CVIRNUC_010742</name>
</gene>
<evidence type="ECO:0000313" key="4">
    <source>
        <dbReference type="EMBL" id="CAK0787522.1"/>
    </source>
</evidence>
<feature type="domain" description="BRCT" evidence="3">
    <location>
        <begin position="520"/>
        <end position="600"/>
    </location>
</feature>
<feature type="compositionally biased region" description="Basic and acidic residues" evidence="2">
    <location>
        <begin position="695"/>
        <end position="704"/>
    </location>
</feature>
<keyword evidence="5" id="KW-1185">Reference proteome</keyword>
<dbReference type="InterPro" id="IPR036420">
    <property type="entry name" value="BRCT_dom_sf"/>
</dbReference>
<evidence type="ECO:0000256" key="2">
    <source>
        <dbReference type="SAM" id="MobiDB-lite"/>
    </source>
</evidence>
<dbReference type="InterPro" id="IPR001357">
    <property type="entry name" value="BRCT_dom"/>
</dbReference>
<feature type="compositionally biased region" description="Polar residues" evidence="2">
    <location>
        <begin position="781"/>
        <end position="794"/>
    </location>
</feature>
<organism evidence="4 5">
    <name type="scientific">Coccomyxa viridis</name>
    <dbReference type="NCBI Taxonomy" id="1274662"/>
    <lineage>
        <taxon>Eukaryota</taxon>
        <taxon>Viridiplantae</taxon>
        <taxon>Chlorophyta</taxon>
        <taxon>core chlorophytes</taxon>
        <taxon>Trebouxiophyceae</taxon>
        <taxon>Trebouxiophyceae incertae sedis</taxon>
        <taxon>Coccomyxaceae</taxon>
        <taxon>Coccomyxa</taxon>
    </lineage>
</organism>
<feature type="region of interest" description="Disordered" evidence="2">
    <location>
        <begin position="619"/>
        <end position="704"/>
    </location>
</feature>
<feature type="domain" description="BRCT" evidence="3">
    <location>
        <begin position="1"/>
        <end position="94"/>
    </location>
</feature>
<dbReference type="PANTHER" id="PTHR13561:SF20">
    <property type="entry name" value="DNA TOPOISOMERASE 2-BINDING PROTEIN 1"/>
    <property type="match status" value="1"/>
</dbReference>
<protein>
    <recommendedName>
        <fullName evidence="3">BRCT domain-containing protein</fullName>
    </recommendedName>
</protein>
<proteinExistence type="predicted"/>
<accession>A0AAV1ILF2</accession>
<dbReference type="SUPFAM" id="SSF52113">
    <property type="entry name" value="BRCT domain"/>
    <property type="match status" value="3"/>
</dbReference>
<keyword evidence="1" id="KW-0677">Repeat</keyword>
<feature type="region of interest" description="Disordered" evidence="2">
    <location>
        <begin position="103"/>
        <end position="177"/>
    </location>
</feature>
<dbReference type="GO" id="GO:0006270">
    <property type="term" value="P:DNA replication initiation"/>
    <property type="evidence" value="ECO:0007669"/>
    <property type="project" value="TreeGrafter"/>
</dbReference>
<dbReference type="GO" id="GO:0033314">
    <property type="term" value="P:mitotic DNA replication checkpoint signaling"/>
    <property type="evidence" value="ECO:0007669"/>
    <property type="project" value="TreeGrafter"/>
</dbReference>
<dbReference type="GO" id="GO:0007095">
    <property type="term" value="P:mitotic G2 DNA damage checkpoint signaling"/>
    <property type="evidence" value="ECO:0007669"/>
    <property type="project" value="TreeGrafter"/>
</dbReference>
<feature type="compositionally biased region" description="Polar residues" evidence="2">
    <location>
        <begin position="837"/>
        <end position="849"/>
    </location>
</feature>
<feature type="region of interest" description="Disordered" evidence="2">
    <location>
        <begin position="756"/>
        <end position="869"/>
    </location>
</feature>
<evidence type="ECO:0000259" key="3">
    <source>
        <dbReference type="PROSITE" id="PS50172"/>
    </source>
</evidence>
<evidence type="ECO:0000256" key="1">
    <source>
        <dbReference type="ARBA" id="ARBA00022737"/>
    </source>
</evidence>
<dbReference type="InterPro" id="IPR059215">
    <property type="entry name" value="BRCT2_TopBP1-like"/>
</dbReference>
<feature type="compositionally biased region" description="Basic and acidic residues" evidence="2">
    <location>
        <begin position="653"/>
        <end position="662"/>
    </location>
</feature>
<feature type="compositionally biased region" description="Low complexity" evidence="2">
    <location>
        <begin position="103"/>
        <end position="112"/>
    </location>
</feature>
<comment type="caution">
    <text evidence="4">The sequence shown here is derived from an EMBL/GenBank/DDBJ whole genome shotgun (WGS) entry which is preliminary data.</text>
</comment>
<dbReference type="EMBL" id="CAUYUE010000017">
    <property type="protein sequence ID" value="CAK0787522.1"/>
    <property type="molecule type" value="Genomic_DNA"/>
</dbReference>
<dbReference type="Gene3D" id="3.40.50.10190">
    <property type="entry name" value="BRCT domain"/>
    <property type="match status" value="3"/>
</dbReference>
<dbReference type="PANTHER" id="PTHR13561">
    <property type="entry name" value="DNA REPLICATION REGULATOR DPB11-RELATED"/>
    <property type="match status" value="1"/>
</dbReference>
<feature type="domain" description="BRCT" evidence="3">
    <location>
        <begin position="259"/>
        <end position="354"/>
    </location>
</feature>